<protein>
    <recommendedName>
        <fullName evidence="1 3">Thioredoxin</fullName>
    </recommendedName>
</protein>
<dbReference type="CDD" id="cd02947">
    <property type="entry name" value="TRX_family"/>
    <property type="match status" value="1"/>
</dbReference>
<reference evidence="7 8" key="1">
    <citation type="journal article" date="2019" name="PLoS Genet.">
        <title>Convergent evolution of linked mating-type loci in basidiomycete fungi.</title>
        <authorList>
            <person name="Sun S."/>
            <person name="Coelho M.A."/>
            <person name="Heitman J."/>
            <person name="Nowrousian M."/>
        </authorList>
    </citation>
    <scope>NUCLEOTIDE SEQUENCE [LARGE SCALE GENOMIC DNA]</scope>
    <source>
        <strain evidence="7 8">CBS 4282</strain>
    </source>
</reference>
<dbReference type="OrthoDB" id="2121326at2759"/>
<feature type="site" description="Deprotonates C-terminal active site Cys" evidence="4">
    <location>
        <position position="24"/>
    </location>
</feature>
<dbReference type="Gene3D" id="3.40.30.10">
    <property type="entry name" value="Glutaredoxin"/>
    <property type="match status" value="1"/>
</dbReference>
<dbReference type="InterPro" id="IPR005746">
    <property type="entry name" value="Thioredoxin"/>
</dbReference>
<proteinExistence type="inferred from homology"/>
<feature type="active site" description="Nucleophile" evidence="4">
    <location>
        <position position="30"/>
    </location>
</feature>
<dbReference type="Pfam" id="PF00085">
    <property type="entry name" value="Thioredoxin"/>
    <property type="match status" value="1"/>
</dbReference>
<accession>A0A7D8Z1X5</accession>
<dbReference type="Proteomes" id="UP000473826">
    <property type="component" value="Unassembled WGS sequence"/>
</dbReference>
<evidence type="ECO:0000256" key="3">
    <source>
        <dbReference type="PIRNR" id="PIRNR000077"/>
    </source>
</evidence>
<evidence type="ECO:0000256" key="1">
    <source>
        <dbReference type="ARBA" id="ARBA00020570"/>
    </source>
</evidence>
<feature type="active site" description="Nucleophile" evidence="4">
    <location>
        <position position="33"/>
    </location>
</feature>
<feature type="disulfide bond" description="Redox-active" evidence="5">
    <location>
        <begin position="30"/>
        <end position="33"/>
    </location>
</feature>
<evidence type="ECO:0000313" key="7">
    <source>
        <dbReference type="EMBL" id="TXT08622.1"/>
    </source>
</evidence>
<evidence type="ECO:0000256" key="2">
    <source>
        <dbReference type="ARBA" id="ARBA00023157"/>
    </source>
</evidence>
<dbReference type="NCBIfam" id="TIGR01068">
    <property type="entry name" value="thioredoxin"/>
    <property type="match status" value="1"/>
</dbReference>
<dbReference type="PRINTS" id="PR00421">
    <property type="entry name" value="THIOREDOXIN"/>
</dbReference>
<organism evidence="7 8">
    <name type="scientific">Vanrija humicola</name>
    <name type="common">Yeast</name>
    <name type="synonym">Cryptococcus humicola</name>
    <dbReference type="NCBI Taxonomy" id="5417"/>
    <lineage>
        <taxon>Eukaryota</taxon>
        <taxon>Fungi</taxon>
        <taxon>Dikarya</taxon>
        <taxon>Basidiomycota</taxon>
        <taxon>Agaricomycotina</taxon>
        <taxon>Tremellomycetes</taxon>
        <taxon>Trichosporonales</taxon>
        <taxon>Trichosporonaceae</taxon>
        <taxon>Vanrija</taxon>
    </lineage>
</organism>
<dbReference type="PIRSF" id="PIRSF000077">
    <property type="entry name" value="Thioredoxin"/>
    <property type="match status" value="1"/>
</dbReference>
<keyword evidence="5" id="KW-0676">Redox-active center</keyword>
<comment type="caution">
    <text evidence="7">The sequence shown here is derived from an EMBL/GenBank/DDBJ whole genome shotgun (WGS) entry which is preliminary data.</text>
</comment>
<dbReference type="PROSITE" id="PS51352">
    <property type="entry name" value="THIOREDOXIN_2"/>
    <property type="match status" value="1"/>
</dbReference>
<dbReference type="InterPro" id="IPR017937">
    <property type="entry name" value="Thioredoxin_CS"/>
</dbReference>
<comment type="similarity">
    <text evidence="3">Belongs to the thioredoxin family.</text>
</comment>
<dbReference type="PROSITE" id="PS00194">
    <property type="entry name" value="THIOREDOXIN_1"/>
    <property type="match status" value="1"/>
</dbReference>
<evidence type="ECO:0000313" key="8">
    <source>
        <dbReference type="Proteomes" id="UP000473826"/>
    </source>
</evidence>
<keyword evidence="8" id="KW-1185">Reference proteome</keyword>
<feature type="site" description="Contributes to redox potential value" evidence="4">
    <location>
        <position position="31"/>
    </location>
</feature>
<dbReference type="InterPro" id="IPR013766">
    <property type="entry name" value="Thioredoxin_domain"/>
</dbReference>
<evidence type="ECO:0000256" key="4">
    <source>
        <dbReference type="PIRSR" id="PIRSR000077-1"/>
    </source>
</evidence>
<evidence type="ECO:0000256" key="5">
    <source>
        <dbReference type="PIRSR" id="PIRSR000077-4"/>
    </source>
</evidence>
<dbReference type="InterPro" id="IPR036249">
    <property type="entry name" value="Thioredoxin-like_sf"/>
</dbReference>
<evidence type="ECO:0000259" key="6">
    <source>
        <dbReference type="PROSITE" id="PS51352"/>
    </source>
</evidence>
<feature type="domain" description="Thioredoxin" evidence="6">
    <location>
        <begin position="1"/>
        <end position="107"/>
    </location>
</feature>
<name>A0A7D8Z1X5_VANHU</name>
<dbReference type="EMBL" id="QKWK01000007">
    <property type="protein sequence ID" value="TXT08622.1"/>
    <property type="molecule type" value="Genomic_DNA"/>
</dbReference>
<dbReference type="AlphaFoldDB" id="A0A7D8Z1X5"/>
<keyword evidence="2 5" id="KW-1015">Disulfide bond</keyword>
<feature type="site" description="Contributes to redox potential value" evidence="4">
    <location>
        <position position="32"/>
    </location>
</feature>
<sequence length="107" mass="11594">MVKAIESVEEFKALIAGSEPVVVDYWATWCGPCKLISPHFNKLEDKFPGVKFVKVDIEEQPEIAQSEGIKAMPTFKAYKDGEVIDQLTGAVPAKLTALVEKVAAGSA</sequence>
<gene>
    <name evidence="7" type="ORF">VHUM_02750</name>
</gene>
<dbReference type="SUPFAM" id="SSF52833">
    <property type="entry name" value="Thioredoxin-like"/>
    <property type="match status" value="1"/>
</dbReference>
<dbReference type="PANTHER" id="PTHR46115">
    <property type="entry name" value="THIOREDOXIN-LIKE PROTEIN 1"/>
    <property type="match status" value="1"/>
</dbReference>
<dbReference type="GO" id="GO:0015035">
    <property type="term" value="F:protein-disulfide reductase activity"/>
    <property type="evidence" value="ECO:0007669"/>
    <property type="project" value="InterPro"/>
</dbReference>
<dbReference type="FunFam" id="3.40.30.10:FF:000245">
    <property type="entry name" value="Thioredoxin"/>
    <property type="match status" value="1"/>
</dbReference>